<dbReference type="VEuPathDB" id="FungiDB:SJAG_02481"/>
<evidence type="ECO:0000256" key="1">
    <source>
        <dbReference type="SAM" id="MobiDB-lite"/>
    </source>
</evidence>
<dbReference type="Gene3D" id="3.60.15.10">
    <property type="entry name" value="Ribonuclease Z/Hydroxyacylglutathione hydrolase-like"/>
    <property type="match status" value="1"/>
</dbReference>
<dbReference type="Pfam" id="PF02112">
    <property type="entry name" value="PDEase_II"/>
    <property type="match status" value="1"/>
</dbReference>
<feature type="compositionally biased region" description="Polar residues" evidence="1">
    <location>
        <begin position="141"/>
        <end position="153"/>
    </location>
</feature>
<dbReference type="CDD" id="cd07735">
    <property type="entry name" value="class_II_PDE_MBL-fold"/>
    <property type="match status" value="1"/>
</dbReference>
<dbReference type="STRING" id="402676.B6K2L4"/>
<dbReference type="RefSeq" id="XP_002173688.2">
    <property type="nucleotide sequence ID" value="XM_002173652.2"/>
</dbReference>
<dbReference type="PANTHER" id="PTHR28283">
    <property type="entry name" value="3',5'-CYCLIC-NUCLEOTIDE PHOSPHODIESTERASE 1"/>
    <property type="match status" value="1"/>
</dbReference>
<dbReference type="GO" id="GO:0047555">
    <property type="term" value="F:3',5'-cyclic-GMP phosphodiesterase activity"/>
    <property type="evidence" value="ECO:0000318"/>
    <property type="project" value="GO_Central"/>
</dbReference>
<reference evidence="2 4" key="1">
    <citation type="journal article" date="2011" name="Science">
        <title>Comparative functional genomics of the fission yeasts.</title>
        <authorList>
            <person name="Rhind N."/>
            <person name="Chen Z."/>
            <person name="Yassour M."/>
            <person name="Thompson D.A."/>
            <person name="Haas B.J."/>
            <person name="Habib N."/>
            <person name="Wapinski I."/>
            <person name="Roy S."/>
            <person name="Lin M.F."/>
            <person name="Heiman D.I."/>
            <person name="Young S.K."/>
            <person name="Furuya K."/>
            <person name="Guo Y."/>
            <person name="Pidoux A."/>
            <person name="Chen H.M."/>
            <person name="Robbertse B."/>
            <person name="Goldberg J.M."/>
            <person name="Aoki K."/>
            <person name="Bayne E.H."/>
            <person name="Berlin A.M."/>
            <person name="Desjardins C.A."/>
            <person name="Dobbs E."/>
            <person name="Dukaj L."/>
            <person name="Fan L."/>
            <person name="FitzGerald M.G."/>
            <person name="French C."/>
            <person name="Gujja S."/>
            <person name="Hansen K."/>
            <person name="Keifenheim D."/>
            <person name="Levin J.Z."/>
            <person name="Mosher R.A."/>
            <person name="Mueller C.A."/>
            <person name="Pfiffner J."/>
            <person name="Priest M."/>
            <person name="Russ C."/>
            <person name="Smialowska A."/>
            <person name="Swoboda P."/>
            <person name="Sykes S.M."/>
            <person name="Vaughn M."/>
            <person name="Vengrova S."/>
            <person name="Yoder R."/>
            <person name="Zeng Q."/>
            <person name="Allshire R."/>
            <person name="Baulcombe D."/>
            <person name="Birren B.W."/>
            <person name="Brown W."/>
            <person name="Ekwall K."/>
            <person name="Kellis M."/>
            <person name="Leatherwood J."/>
            <person name="Levin H."/>
            <person name="Margalit H."/>
            <person name="Martienssen R."/>
            <person name="Nieduszynski C.A."/>
            <person name="Spatafora J.W."/>
            <person name="Friedman N."/>
            <person name="Dalgaard J.Z."/>
            <person name="Baumann P."/>
            <person name="Niki H."/>
            <person name="Regev A."/>
            <person name="Nusbaum C."/>
        </authorList>
    </citation>
    <scope>NUCLEOTIDE SEQUENCE [LARGE SCALE GENOMIC DNA]</scope>
    <source>
        <strain evidence="4">yFS275 / FY16936</strain>
    </source>
</reference>
<dbReference type="InterPro" id="IPR036866">
    <property type="entry name" value="RibonucZ/Hydroxyglut_hydro"/>
</dbReference>
<evidence type="ECO:0000313" key="3">
    <source>
        <dbReference type="JaponicusDB" id="SJAG_02481"/>
    </source>
</evidence>
<evidence type="ECO:0000313" key="2">
    <source>
        <dbReference type="EMBL" id="EEB07395.2"/>
    </source>
</evidence>
<dbReference type="eggNOG" id="ENOG502RFKK">
    <property type="taxonomic scope" value="Eukaryota"/>
</dbReference>
<dbReference type="AlphaFoldDB" id="B6K2L4"/>
<dbReference type="HOGENOM" id="CLU_016658_1_0_1"/>
<dbReference type="PRINTS" id="PR00388">
    <property type="entry name" value="PDIESTERASE2"/>
</dbReference>
<dbReference type="InterPro" id="IPR000396">
    <property type="entry name" value="Pdiesterase2"/>
</dbReference>
<dbReference type="GO" id="GO:1902660">
    <property type="term" value="P:negative regulation of glucose mediated signaling pathway"/>
    <property type="evidence" value="ECO:0000318"/>
    <property type="project" value="GO_Central"/>
</dbReference>
<sequence>MWATAWNEPSGPILPVQFCCSGNRFKMAEEASFTLVSLGNNGGPLETHCSGHLVSDAHFEEVISIDGGTHLSSLIELVENSPFLDTISKWKKSSDNEDDGVENKNDASSCSGAKKHRNDSDEDMDSVSNQSSRKAPRETSPLASTSSHAEGQSFSVGDVHEVIAIKESGDSSPDSNCLVEDSNTSTDSEDAAPGFYKLTQAYGCAIPTKIDENISTSYYKAWLLSEERIHTFLISHCHIDHLAGLIINSAVFTTEHPRQIAALDFNIESMKKHIFNNIVWPALDQAGFLIYKSISPDLYSPITSTLHVRPFIVSHGCSFGHTVLSSAFLLRNVTTDHYFIAFGDVEADQTSGKHYNHEIWETIAPLIQQDKLKYITVECSTVDVPNELLFGHMCPNTLVHELHSLQQMVTNLGGNTHNVTCLICHIKSDPRHTSSASDAILQELHSHAEEVSLDMKFEVLQPHSIYRF</sequence>
<dbReference type="GO" id="GO:0006198">
    <property type="term" value="P:cAMP catabolic process"/>
    <property type="evidence" value="ECO:0007669"/>
    <property type="project" value="InterPro"/>
</dbReference>
<protein>
    <submittedName>
        <fullName evidence="2">cAMP-specific phosphodiesterase Cgs2</fullName>
    </submittedName>
</protein>
<dbReference type="GO" id="GO:0004115">
    <property type="term" value="F:3',5'-cyclic-AMP phosphodiesterase activity"/>
    <property type="evidence" value="ECO:0000318"/>
    <property type="project" value="GO_Central"/>
</dbReference>
<accession>B6K2L4</accession>
<dbReference type="Proteomes" id="UP000001744">
    <property type="component" value="Unassembled WGS sequence"/>
</dbReference>
<feature type="region of interest" description="Disordered" evidence="1">
    <location>
        <begin position="168"/>
        <end position="190"/>
    </location>
</feature>
<name>B6K2L4_SCHJY</name>
<gene>
    <name evidence="3" type="primary">cgs2</name>
    <name evidence="2" type="ORF">SJAG_02481</name>
</gene>
<dbReference type="EMBL" id="KE651166">
    <property type="protein sequence ID" value="EEB07395.2"/>
    <property type="molecule type" value="Genomic_DNA"/>
</dbReference>
<feature type="region of interest" description="Disordered" evidence="1">
    <location>
        <begin position="92"/>
        <end position="153"/>
    </location>
</feature>
<feature type="compositionally biased region" description="Polar residues" evidence="1">
    <location>
        <begin position="170"/>
        <end position="186"/>
    </location>
</feature>
<dbReference type="PIRSF" id="PIRSF000962">
    <property type="entry name" value="Cyc_nuc_PDEase"/>
    <property type="match status" value="1"/>
</dbReference>
<dbReference type="JaponicusDB" id="SJAG_02481">
    <property type="gene designation" value="cgs2"/>
</dbReference>
<dbReference type="PANTHER" id="PTHR28283:SF1">
    <property type="entry name" value="3',5'-CYCLIC-NUCLEOTIDE PHOSPHODIESTERASE 1"/>
    <property type="match status" value="1"/>
</dbReference>
<keyword evidence="4" id="KW-1185">Reference proteome</keyword>
<evidence type="ECO:0000313" key="4">
    <source>
        <dbReference type="Proteomes" id="UP000001744"/>
    </source>
</evidence>
<dbReference type="OrthoDB" id="258495at2759"/>
<organism evidence="2 4">
    <name type="scientific">Schizosaccharomyces japonicus (strain yFS275 / FY16936)</name>
    <name type="common">Fission yeast</name>
    <dbReference type="NCBI Taxonomy" id="402676"/>
    <lineage>
        <taxon>Eukaryota</taxon>
        <taxon>Fungi</taxon>
        <taxon>Dikarya</taxon>
        <taxon>Ascomycota</taxon>
        <taxon>Taphrinomycotina</taxon>
        <taxon>Schizosaccharomycetes</taxon>
        <taxon>Schizosaccharomycetales</taxon>
        <taxon>Schizosaccharomycetaceae</taxon>
        <taxon>Schizosaccharomyces</taxon>
    </lineage>
</organism>
<proteinExistence type="predicted"/>
<dbReference type="GeneID" id="7049232"/>